<proteinExistence type="inferred from homology"/>
<dbReference type="PROSITE" id="PS00645">
    <property type="entry name" value="COMPLEX1_51K_2"/>
    <property type="match status" value="1"/>
</dbReference>
<dbReference type="Gene3D" id="6.10.250.1450">
    <property type="match status" value="1"/>
</dbReference>
<gene>
    <name evidence="8" type="ORF">GTOL_10712</name>
    <name evidence="9" type="ORF">GTOL_13265</name>
</gene>
<evidence type="ECO:0000256" key="3">
    <source>
        <dbReference type="ARBA" id="ARBA00022485"/>
    </source>
</evidence>
<dbReference type="CDD" id="cd02980">
    <property type="entry name" value="TRX_Fd_family"/>
    <property type="match status" value="1"/>
</dbReference>
<dbReference type="PANTHER" id="PTHR43578:SF3">
    <property type="entry name" value="NADH-QUINONE OXIDOREDUCTASE SUBUNIT F"/>
    <property type="match status" value="1"/>
</dbReference>
<dbReference type="Gene3D" id="3.10.20.600">
    <property type="match status" value="1"/>
</dbReference>
<dbReference type="InterPro" id="IPR037225">
    <property type="entry name" value="Nuo51_FMN-bd_sf"/>
</dbReference>
<dbReference type="FunFam" id="1.20.1440.230:FF:000001">
    <property type="entry name" value="Mitochondrial NADH dehydrogenase flavoprotein 1"/>
    <property type="match status" value="1"/>
</dbReference>
<sequence length="553" mass="59511">MPRLQSAAELEKFRAEILAQRDPAKPCIAVCAGAACDGMDSAAVAAAFLAHVDQNKLGDKLEVRTTGCHGYCEKGPNVVVTPGDICYFEVRPTDVPEIIAATLKGEVVERLVYQDPNTGAKAVHMQEVPFYKHQTRLLIGDNPKIDPMRIEDYLAVGGYAALVKALTTMSPEQVLDEVKKANLRGRGGGGFPAGSKWETTRNAPEKIKYVIVNGHEGESAAFMDRAMLTGNPHKILEGLIIGAYAIGAQKGFMYTRHDMPLLEKHVRNALAQAAEYGLLGKNILGSGFDFECELHFDVGIFVSGESSALMRSIEGNPPEPRPKYIRTSVSGIWDKPSNLNNVETWANVPQIIAKGAEWFTSIGSEKSKGTKLISLSGNVVNSGVVEVPMGTPLRTLVFDIGGGVCDGKTLKAIHFGGAMGGSIPADLIDAPLDFDGMSKLGAPIGAGGLLLMDEDTDMVEVARYLMDFLTKESCGKCVPCREGMQQMLQILTRITEGRGKPGDIERLQDLIEVTNVASLCALGKTSGDPLKSMFRYFKPEYEARIAAGSGDTK</sequence>
<evidence type="ECO:0000256" key="5">
    <source>
        <dbReference type="ARBA" id="ARBA00023004"/>
    </source>
</evidence>
<dbReference type="EMBL" id="CAJQUM010000001">
    <property type="protein sequence ID" value="CAG4882830.1"/>
    <property type="molecule type" value="Genomic_DNA"/>
</dbReference>
<dbReference type="GO" id="GO:0051539">
    <property type="term" value="F:4 iron, 4 sulfur cluster binding"/>
    <property type="evidence" value="ECO:0007669"/>
    <property type="project" value="UniProtKB-KW"/>
</dbReference>
<accession>A0A916J1F7</accession>
<evidence type="ECO:0000313" key="9">
    <source>
        <dbReference type="EMBL" id="CAG4885382.1"/>
    </source>
</evidence>
<dbReference type="SUPFAM" id="SSF52833">
    <property type="entry name" value="Thioredoxin-like"/>
    <property type="match status" value="1"/>
</dbReference>
<keyword evidence="6" id="KW-0411">Iron-sulfur</keyword>
<dbReference type="SMART" id="SM00928">
    <property type="entry name" value="NADH_4Fe-4S"/>
    <property type="match status" value="1"/>
</dbReference>
<dbReference type="GO" id="GO:0010181">
    <property type="term" value="F:FMN binding"/>
    <property type="evidence" value="ECO:0007669"/>
    <property type="project" value="InterPro"/>
</dbReference>
<dbReference type="EMBL" id="CAJQUM010000001">
    <property type="protein sequence ID" value="CAG4885382.1"/>
    <property type="molecule type" value="Genomic_DNA"/>
</dbReference>
<dbReference type="Proteomes" id="UP000742786">
    <property type="component" value="Unassembled WGS sequence"/>
</dbReference>
<name>A0A916J1F7_9PROT</name>
<keyword evidence="5" id="KW-0408">Iron</keyword>
<reference evidence="8" key="1">
    <citation type="submission" date="2021-04" db="EMBL/GenBank/DDBJ databases">
        <authorList>
            <person name="Hornung B."/>
        </authorList>
    </citation>
    <scope>NUCLEOTIDE SEQUENCE</scope>
    <source>
        <strain evidence="8">G5G6</strain>
    </source>
</reference>
<comment type="caution">
    <text evidence="8">The sequence shown here is derived from an EMBL/GenBank/DDBJ whole genome shotgun (WGS) entry which is preliminary data.</text>
</comment>
<dbReference type="AlphaFoldDB" id="A0A916J1F7"/>
<comment type="cofactor">
    <cofactor evidence="1">
        <name>FMN</name>
        <dbReference type="ChEBI" id="CHEBI:58210"/>
    </cofactor>
</comment>
<keyword evidence="3" id="KW-0004">4Fe-4S</keyword>
<dbReference type="SUPFAM" id="SSF140490">
    <property type="entry name" value="Nqo1C-terminal domain-like"/>
    <property type="match status" value="1"/>
</dbReference>
<dbReference type="GO" id="GO:0046872">
    <property type="term" value="F:metal ion binding"/>
    <property type="evidence" value="ECO:0007669"/>
    <property type="project" value="UniProtKB-KW"/>
</dbReference>
<evidence type="ECO:0000259" key="7">
    <source>
        <dbReference type="SMART" id="SM00928"/>
    </source>
</evidence>
<evidence type="ECO:0000256" key="2">
    <source>
        <dbReference type="ARBA" id="ARBA00007523"/>
    </source>
</evidence>
<dbReference type="Gene3D" id="3.40.30.10">
    <property type="entry name" value="Glutaredoxin"/>
    <property type="match status" value="1"/>
</dbReference>
<evidence type="ECO:0000313" key="10">
    <source>
        <dbReference type="Proteomes" id="UP000742786"/>
    </source>
</evidence>
<dbReference type="SUPFAM" id="SSF142984">
    <property type="entry name" value="Nqo1 middle domain-like"/>
    <property type="match status" value="1"/>
</dbReference>
<dbReference type="InterPro" id="IPR037207">
    <property type="entry name" value="Nuop51_4Fe4S-bd_sf"/>
</dbReference>
<dbReference type="SUPFAM" id="SSF142019">
    <property type="entry name" value="Nqo1 FMN-binding domain-like"/>
    <property type="match status" value="1"/>
</dbReference>
<keyword evidence="10" id="KW-1185">Reference proteome</keyword>
<dbReference type="InterPro" id="IPR011538">
    <property type="entry name" value="Nuo51_FMN-bd"/>
</dbReference>
<dbReference type="RefSeq" id="WP_220634862.1">
    <property type="nucleotide sequence ID" value="NZ_CAJQUM010000001.1"/>
</dbReference>
<dbReference type="InterPro" id="IPR036249">
    <property type="entry name" value="Thioredoxin-like_sf"/>
</dbReference>
<dbReference type="Pfam" id="PF10589">
    <property type="entry name" value="NADH_4Fe-4S"/>
    <property type="match status" value="1"/>
</dbReference>
<dbReference type="InterPro" id="IPR001949">
    <property type="entry name" value="NADH-UbQ_OxRdtase_51kDa_CS"/>
</dbReference>
<dbReference type="InterPro" id="IPR019575">
    <property type="entry name" value="Nuop51_4Fe4S-bd"/>
</dbReference>
<protein>
    <submittedName>
        <fullName evidence="8">NADH dehydrogenase</fullName>
    </submittedName>
</protein>
<evidence type="ECO:0000313" key="8">
    <source>
        <dbReference type="EMBL" id="CAG4882830.1"/>
    </source>
</evidence>
<evidence type="ECO:0000256" key="4">
    <source>
        <dbReference type="ARBA" id="ARBA00022723"/>
    </source>
</evidence>
<dbReference type="PANTHER" id="PTHR43578">
    <property type="entry name" value="NADH-QUINONE OXIDOREDUCTASE SUBUNIT F"/>
    <property type="match status" value="1"/>
</dbReference>
<evidence type="ECO:0000256" key="1">
    <source>
        <dbReference type="ARBA" id="ARBA00001917"/>
    </source>
</evidence>
<dbReference type="Gene3D" id="3.40.50.11540">
    <property type="entry name" value="NADH-ubiquinone oxidoreductase 51kDa subunit"/>
    <property type="match status" value="1"/>
</dbReference>
<dbReference type="Gene3D" id="1.20.1440.230">
    <property type="entry name" value="NADH-ubiquinone oxidoreductase 51kDa subunit, iron-sulphur binding domain"/>
    <property type="match status" value="1"/>
</dbReference>
<feature type="domain" description="NADH-ubiquinone oxidoreductase 51kDa subunit iron-sulphur binding" evidence="7">
    <location>
        <begin position="459"/>
        <end position="504"/>
    </location>
</feature>
<organism evidence="8 10">
    <name type="scientific">Georgfuchsia toluolica</name>
    <dbReference type="NCBI Taxonomy" id="424218"/>
    <lineage>
        <taxon>Bacteria</taxon>
        <taxon>Pseudomonadati</taxon>
        <taxon>Pseudomonadota</taxon>
        <taxon>Betaproteobacteria</taxon>
        <taxon>Nitrosomonadales</taxon>
        <taxon>Sterolibacteriaceae</taxon>
        <taxon>Georgfuchsia</taxon>
    </lineage>
</organism>
<keyword evidence="4" id="KW-0479">Metal-binding</keyword>
<dbReference type="Pfam" id="PF01512">
    <property type="entry name" value="Complex1_51K"/>
    <property type="match status" value="1"/>
</dbReference>
<dbReference type="GO" id="GO:0008137">
    <property type="term" value="F:NADH dehydrogenase (ubiquinone) activity"/>
    <property type="evidence" value="ECO:0007669"/>
    <property type="project" value="InterPro"/>
</dbReference>
<comment type="similarity">
    <text evidence="2">Belongs to the complex I 51 kDa subunit family.</text>
</comment>
<evidence type="ECO:0000256" key="6">
    <source>
        <dbReference type="ARBA" id="ARBA00023014"/>
    </source>
</evidence>